<name>A0AAV4V6V7_CAEEX</name>
<organism evidence="1 2">
    <name type="scientific">Caerostris extrusa</name>
    <name type="common">Bark spider</name>
    <name type="synonym">Caerostris bankana</name>
    <dbReference type="NCBI Taxonomy" id="172846"/>
    <lineage>
        <taxon>Eukaryota</taxon>
        <taxon>Metazoa</taxon>
        <taxon>Ecdysozoa</taxon>
        <taxon>Arthropoda</taxon>
        <taxon>Chelicerata</taxon>
        <taxon>Arachnida</taxon>
        <taxon>Araneae</taxon>
        <taxon>Araneomorphae</taxon>
        <taxon>Entelegynae</taxon>
        <taxon>Araneoidea</taxon>
        <taxon>Araneidae</taxon>
        <taxon>Caerostris</taxon>
    </lineage>
</organism>
<dbReference type="EMBL" id="BPLR01013994">
    <property type="protein sequence ID" value="GIY65463.1"/>
    <property type="molecule type" value="Genomic_DNA"/>
</dbReference>
<dbReference type="AlphaFoldDB" id="A0AAV4V6V7"/>
<protein>
    <recommendedName>
        <fullName evidence="3">Ribosomal protein S14</fullName>
    </recommendedName>
</protein>
<keyword evidence="2" id="KW-1185">Reference proteome</keyword>
<evidence type="ECO:0008006" key="3">
    <source>
        <dbReference type="Google" id="ProtNLM"/>
    </source>
</evidence>
<accession>A0AAV4V6V7</accession>
<reference evidence="1 2" key="1">
    <citation type="submission" date="2021-06" db="EMBL/GenBank/DDBJ databases">
        <title>Caerostris extrusa draft genome.</title>
        <authorList>
            <person name="Kono N."/>
            <person name="Arakawa K."/>
        </authorList>
    </citation>
    <scope>NUCLEOTIDE SEQUENCE [LARGE SCALE GENOMIC DNA]</scope>
</reference>
<dbReference type="Proteomes" id="UP001054945">
    <property type="component" value="Unassembled WGS sequence"/>
</dbReference>
<comment type="caution">
    <text evidence="1">The sequence shown here is derived from an EMBL/GenBank/DDBJ whole genome shotgun (WGS) entry which is preliminary data.</text>
</comment>
<evidence type="ECO:0000313" key="1">
    <source>
        <dbReference type="EMBL" id="GIY65463.1"/>
    </source>
</evidence>
<sequence length="66" mass="7751">MTNDALKKPPLIYDAQRNDRVRCPLGQYIKSSRSHQAVIQRWTPFPTHPSGFAFGRIRMRRLVRDV</sequence>
<evidence type="ECO:0000313" key="2">
    <source>
        <dbReference type="Proteomes" id="UP001054945"/>
    </source>
</evidence>
<gene>
    <name evidence="1" type="ORF">CEXT_811221</name>
</gene>
<proteinExistence type="predicted"/>